<dbReference type="RefSeq" id="XP_040695646.1">
    <property type="nucleotide sequence ID" value="XM_040853214.1"/>
</dbReference>
<evidence type="ECO:0000313" key="1">
    <source>
        <dbReference type="EMBL" id="OJJ51840.1"/>
    </source>
</evidence>
<dbReference type="OrthoDB" id="4276527at2759"/>
<evidence type="ECO:0000313" key="2">
    <source>
        <dbReference type="Proteomes" id="UP000184356"/>
    </source>
</evidence>
<dbReference type="AlphaFoldDB" id="A0A1L9SXD7"/>
<dbReference type="EMBL" id="KV878665">
    <property type="protein sequence ID" value="OJJ51840.1"/>
    <property type="molecule type" value="Genomic_DNA"/>
</dbReference>
<dbReference type="GeneID" id="63769287"/>
<dbReference type="VEuPathDB" id="FungiDB:ASPSYDRAFT_96132"/>
<sequence>MPATSNPIIVCAENIAIYSLLRSTPTPPSRNCTDLLPVNDELGQKLYSSLPGAQSQRVQAVDIGVILCRWCKEFIHYVVKHRPELHQVLRQLFLKVFQQFGEWKSQREAIRQELRGAATVVCGSILVLVRQMRLCQQMCRRAAGSGIAGPVEVEIVEELLLHLDGWEPHFSTSTSPLQNGLGWPSEPPAFWIDIIRRGHTQAVMRGGSGTQQATV</sequence>
<organism evidence="1 2">
    <name type="scientific">Aspergillus sydowii CBS 593.65</name>
    <dbReference type="NCBI Taxonomy" id="1036612"/>
    <lineage>
        <taxon>Eukaryota</taxon>
        <taxon>Fungi</taxon>
        <taxon>Dikarya</taxon>
        <taxon>Ascomycota</taxon>
        <taxon>Pezizomycotina</taxon>
        <taxon>Eurotiomycetes</taxon>
        <taxon>Eurotiomycetidae</taxon>
        <taxon>Eurotiales</taxon>
        <taxon>Aspergillaceae</taxon>
        <taxon>Aspergillus</taxon>
        <taxon>Aspergillus subgen. Nidulantes</taxon>
    </lineage>
</organism>
<dbReference type="Proteomes" id="UP000184356">
    <property type="component" value="Unassembled WGS sequence"/>
</dbReference>
<name>A0A1L9SXD7_9EURO</name>
<protein>
    <submittedName>
        <fullName evidence="1">Uncharacterized protein</fullName>
    </submittedName>
</protein>
<proteinExistence type="predicted"/>
<keyword evidence="2" id="KW-1185">Reference proteome</keyword>
<reference evidence="2" key="1">
    <citation type="journal article" date="2017" name="Genome Biol.">
        <title>Comparative genomics reveals high biological diversity and specific adaptations in the industrially and medically important fungal genus Aspergillus.</title>
        <authorList>
            <person name="de Vries R.P."/>
            <person name="Riley R."/>
            <person name="Wiebenga A."/>
            <person name="Aguilar-Osorio G."/>
            <person name="Amillis S."/>
            <person name="Uchima C.A."/>
            <person name="Anderluh G."/>
            <person name="Asadollahi M."/>
            <person name="Askin M."/>
            <person name="Barry K."/>
            <person name="Battaglia E."/>
            <person name="Bayram O."/>
            <person name="Benocci T."/>
            <person name="Braus-Stromeyer S.A."/>
            <person name="Caldana C."/>
            <person name="Canovas D."/>
            <person name="Cerqueira G.C."/>
            <person name="Chen F."/>
            <person name="Chen W."/>
            <person name="Choi C."/>
            <person name="Clum A."/>
            <person name="Dos Santos R.A."/>
            <person name="Damasio A.R."/>
            <person name="Diallinas G."/>
            <person name="Emri T."/>
            <person name="Fekete E."/>
            <person name="Flipphi M."/>
            <person name="Freyberg S."/>
            <person name="Gallo A."/>
            <person name="Gournas C."/>
            <person name="Habgood R."/>
            <person name="Hainaut M."/>
            <person name="Harispe M.L."/>
            <person name="Henrissat B."/>
            <person name="Hilden K.S."/>
            <person name="Hope R."/>
            <person name="Hossain A."/>
            <person name="Karabika E."/>
            <person name="Karaffa L."/>
            <person name="Karanyi Z."/>
            <person name="Krasevec N."/>
            <person name="Kuo A."/>
            <person name="Kusch H."/>
            <person name="LaButti K."/>
            <person name="Lagendijk E.L."/>
            <person name="Lapidus A."/>
            <person name="Levasseur A."/>
            <person name="Lindquist E."/>
            <person name="Lipzen A."/>
            <person name="Logrieco A.F."/>
            <person name="MacCabe A."/>
            <person name="Maekelae M.R."/>
            <person name="Malavazi I."/>
            <person name="Melin P."/>
            <person name="Meyer V."/>
            <person name="Mielnichuk N."/>
            <person name="Miskei M."/>
            <person name="Molnar A.P."/>
            <person name="Mule G."/>
            <person name="Ngan C.Y."/>
            <person name="Orejas M."/>
            <person name="Orosz E."/>
            <person name="Ouedraogo J.P."/>
            <person name="Overkamp K.M."/>
            <person name="Park H.-S."/>
            <person name="Perrone G."/>
            <person name="Piumi F."/>
            <person name="Punt P.J."/>
            <person name="Ram A.F."/>
            <person name="Ramon A."/>
            <person name="Rauscher S."/>
            <person name="Record E."/>
            <person name="Riano-Pachon D.M."/>
            <person name="Robert V."/>
            <person name="Roehrig J."/>
            <person name="Ruller R."/>
            <person name="Salamov A."/>
            <person name="Salih N.S."/>
            <person name="Samson R.A."/>
            <person name="Sandor E."/>
            <person name="Sanguinetti M."/>
            <person name="Schuetze T."/>
            <person name="Sepcic K."/>
            <person name="Shelest E."/>
            <person name="Sherlock G."/>
            <person name="Sophianopoulou V."/>
            <person name="Squina F.M."/>
            <person name="Sun H."/>
            <person name="Susca A."/>
            <person name="Todd R.B."/>
            <person name="Tsang A."/>
            <person name="Unkles S.E."/>
            <person name="van de Wiele N."/>
            <person name="van Rossen-Uffink D."/>
            <person name="Oliveira J.V."/>
            <person name="Vesth T.C."/>
            <person name="Visser J."/>
            <person name="Yu J.-H."/>
            <person name="Zhou M."/>
            <person name="Andersen M.R."/>
            <person name="Archer D.B."/>
            <person name="Baker S.E."/>
            <person name="Benoit I."/>
            <person name="Brakhage A.A."/>
            <person name="Braus G.H."/>
            <person name="Fischer R."/>
            <person name="Frisvad J.C."/>
            <person name="Goldman G.H."/>
            <person name="Houbraken J."/>
            <person name="Oakley B."/>
            <person name="Pocsi I."/>
            <person name="Scazzocchio C."/>
            <person name="Seiboth B."/>
            <person name="vanKuyk P.A."/>
            <person name="Wortman J."/>
            <person name="Dyer P.S."/>
            <person name="Grigoriev I.V."/>
        </authorList>
    </citation>
    <scope>NUCLEOTIDE SEQUENCE [LARGE SCALE GENOMIC DNA]</scope>
    <source>
        <strain evidence="2">CBS 593.65</strain>
    </source>
</reference>
<gene>
    <name evidence="1" type="ORF">ASPSYDRAFT_96132</name>
</gene>
<dbReference type="STRING" id="1036612.A0A1L9SXD7"/>
<accession>A0A1L9SXD7</accession>